<evidence type="ECO:0000259" key="1">
    <source>
        <dbReference type="PROSITE" id="PS50041"/>
    </source>
</evidence>
<reference evidence="2 3" key="1">
    <citation type="submission" date="2023-11" db="EMBL/GenBank/DDBJ databases">
        <title>Halocaridina rubra genome assembly.</title>
        <authorList>
            <person name="Smith C."/>
        </authorList>
    </citation>
    <scope>NUCLEOTIDE SEQUENCE [LARGE SCALE GENOMIC DNA]</scope>
    <source>
        <strain evidence="2">EP-1</strain>
        <tissue evidence="2">Whole</tissue>
    </source>
</reference>
<sequence length="255" mass="28452">MHIVSHTKSNQRVLALMYFVTAGQVAPRDFAVHLFRALYEYGSLSLAHGDQPHRGSCYSFPEELLSWADAVATCETAGAHLVTINDRFEDAFISSQLGEMGYRVWIGMNGTIAEDGAVTFNWVTGEPVDFTNWDEYEPNPEHGVCVSASGHKSSPGLWMIWKCEEAYRFICEYYRDGYNPNTPTTTEPPGVNCAIGWTHKGDRCYKIFQDPLSWGLGEQFCLAYGAHLASINSKDEEGIILAISKNSVIFIDCLI</sequence>
<name>A0AAN8XAK2_HALRR</name>
<dbReference type="InterPro" id="IPR001304">
    <property type="entry name" value="C-type_lectin-like"/>
</dbReference>
<dbReference type="Gene3D" id="3.10.100.10">
    <property type="entry name" value="Mannose-Binding Protein A, subunit A"/>
    <property type="match status" value="2"/>
</dbReference>
<proteinExistence type="predicted"/>
<dbReference type="EMBL" id="JAXCGZ010007563">
    <property type="protein sequence ID" value="KAK7079211.1"/>
    <property type="molecule type" value="Genomic_DNA"/>
</dbReference>
<evidence type="ECO:0000313" key="2">
    <source>
        <dbReference type="EMBL" id="KAK7079211.1"/>
    </source>
</evidence>
<accession>A0AAN8XAK2</accession>
<dbReference type="AlphaFoldDB" id="A0AAN8XAK2"/>
<dbReference type="PROSITE" id="PS50041">
    <property type="entry name" value="C_TYPE_LECTIN_2"/>
    <property type="match status" value="1"/>
</dbReference>
<dbReference type="PANTHER" id="PTHR22803">
    <property type="entry name" value="MANNOSE, PHOSPHOLIPASE, LECTIN RECEPTOR RELATED"/>
    <property type="match status" value="1"/>
</dbReference>
<dbReference type="CDD" id="cd00037">
    <property type="entry name" value="CLECT"/>
    <property type="match status" value="1"/>
</dbReference>
<dbReference type="Proteomes" id="UP001381693">
    <property type="component" value="Unassembled WGS sequence"/>
</dbReference>
<dbReference type="Pfam" id="PF00059">
    <property type="entry name" value="Lectin_C"/>
    <property type="match status" value="1"/>
</dbReference>
<comment type="caution">
    <text evidence="2">The sequence shown here is derived from an EMBL/GenBank/DDBJ whole genome shotgun (WGS) entry which is preliminary data.</text>
</comment>
<feature type="domain" description="C-type lectin" evidence="1">
    <location>
        <begin position="53"/>
        <end position="172"/>
    </location>
</feature>
<organism evidence="2 3">
    <name type="scientific">Halocaridina rubra</name>
    <name type="common">Hawaiian red shrimp</name>
    <dbReference type="NCBI Taxonomy" id="373956"/>
    <lineage>
        <taxon>Eukaryota</taxon>
        <taxon>Metazoa</taxon>
        <taxon>Ecdysozoa</taxon>
        <taxon>Arthropoda</taxon>
        <taxon>Crustacea</taxon>
        <taxon>Multicrustacea</taxon>
        <taxon>Malacostraca</taxon>
        <taxon>Eumalacostraca</taxon>
        <taxon>Eucarida</taxon>
        <taxon>Decapoda</taxon>
        <taxon>Pleocyemata</taxon>
        <taxon>Caridea</taxon>
        <taxon>Atyoidea</taxon>
        <taxon>Atyidae</taxon>
        <taxon>Halocaridina</taxon>
    </lineage>
</organism>
<dbReference type="InterPro" id="IPR050111">
    <property type="entry name" value="C-type_lectin/snaclec_domain"/>
</dbReference>
<evidence type="ECO:0000313" key="3">
    <source>
        <dbReference type="Proteomes" id="UP001381693"/>
    </source>
</evidence>
<keyword evidence="3" id="KW-1185">Reference proteome</keyword>
<dbReference type="InterPro" id="IPR016187">
    <property type="entry name" value="CTDL_fold"/>
</dbReference>
<gene>
    <name evidence="2" type="ORF">SK128_003947</name>
</gene>
<protein>
    <recommendedName>
        <fullName evidence="1">C-type lectin domain-containing protein</fullName>
    </recommendedName>
</protein>
<dbReference type="SMART" id="SM00034">
    <property type="entry name" value="CLECT"/>
    <property type="match status" value="1"/>
</dbReference>
<dbReference type="InterPro" id="IPR016186">
    <property type="entry name" value="C-type_lectin-like/link_sf"/>
</dbReference>
<dbReference type="SUPFAM" id="SSF56436">
    <property type="entry name" value="C-type lectin-like"/>
    <property type="match status" value="2"/>
</dbReference>